<gene>
    <name evidence="1" type="ORF">SHD_1057</name>
</gene>
<name>A0ABP2Z667_9GAMM</name>
<evidence type="ECO:0000313" key="1">
    <source>
        <dbReference type="EMBL" id="ESE42318.1"/>
    </source>
</evidence>
<sequence length="282" mass="32055">MQAYCLYSKQFSLEFRRGVVDKVTAQAGKLSYTVKKWEENAMRSFLAALCFSLLSLCSYATPAKPVVIHLVTASWQGFSNPDETGYYFDILRKVFPAPDWQLEVQFMPFARTLYMVETSRVDMILSVYKGDVKNSLLSENPVELDSIDAAVTPQIAATWSGMESLSHKKVQAMLAYRYNMLTTIPMFYEEGSDILSMLNSVNAGRTDAVLDYRKNMETLVPQLKAPQQFVIIPGVLTAETYFAFANTEKGRMLKQHFDIEHKKLIDSGEQERLYTETKANGY</sequence>
<dbReference type="SUPFAM" id="SSF53850">
    <property type="entry name" value="Periplasmic binding protein-like II"/>
    <property type="match status" value="1"/>
</dbReference>
<proteinExistence type="predicted"/>
<evidence type="ECO:0000313" key="2">
    <source>
        <dbReference type="Proteomes" id="UP000017548"/>
    </source>
</evidence>
<dbReference type="Proteomes" id="UP000017548">
    <property type="component" value="Unassembled WGS sequence"/>
</dbReference>
<dbReference type="EMBL" id="AXZL01000053">
    <property type="protein sequence ID" value="ESE42318.1"/>
    <property type="molecule type" value="Genomic_DNA"/>
</dbReference>
<keyword evidence="2" id="KW-1185">Reference proteome</keyword>
<organism evidence="1 2">
    <name type="scientific">Shewanella decolorationis S12</name>
    <dbReference type="NCBI Taxonomy" id="1353536"/>
    <lineage>
        <taxon>Bacteria</taxon>
        <taxon>Pseudomonadati</taxon>
        <taxon>Pseudomonadota</taxon>
        <taxon>Gammaproteobacteria</taxon>
        <taxon>Alteromonadales</taxon>
        <taxon>Shewanellaceae</taxon>
        <taxon>Shewanella</taxon>
    </lineage>
</organism>
<protein>
    <submittedName>
        <fullName evidence="1">Abc-type amino acid uptake system substrate-binding component paat family</fullName>
    </submittedName>
</protein>
<dbReference type="Gene3D" id="3.40.190.10">
    <property type="entry name" value="Periplasmic binding protein-like II"/>
    <property type="match status" value="2"/>
</dbReference>
<reference evidence="1 2" key="1">
    <citation type="journal article" date="2013" name="Genome Announc.">
        <title>Draft Genome Sequence of Shewanella decolorationis S12, a Dye-Degrading Bacterium Isolated from a Wastewater Treatment Plant.</title>
        <authorList>
            <person name="Xu M."/>
            <person name="Fang Y."/>
            <person name="Liu J."/>
            <person name="Chen X."/>
            <person name="Sun G."/>
            <person name="Guo J."/>
            <person name="Hua Z."/>
            <person name="Tu Q."/>
            <person name="Wu L."/>
            <person name="Zhou J."/>
            <person name="Liu X."/>
        </authorList>
    </citation>
    <scope>NUCLEOTIDE SEQUENCE [LARGE SCALE GENOMIC DNA]</scope>
    <source>
        <strain evidence="1 2">S12</strain>
    </source>
</reference>
<comment type="caution">
    <text evidence="1">The sequence shown here is derived from an EMBL/GenBank/DDBJ whole genome shotgun (WGS) entry which is preliminary data.</text>
</comment>
<accession>A0ABP2Z667</accession>